<dbReference type="RefSeq" id="WP_003927431.1">
    <property type="nucleotide sequence ID" value="NZ_BCTB01000002.1"/>
</dbReference>
<dbReference type="STRING" id="1797.RMCT_0415"/>
<name>A0A100XB97_MYCTH</name>
<evidence type="ECO:0008006" key="4">
    <source>
        <dbReference type="Google" id="ProtNLM"/>
    </source>
</evidence>
<accession>A0A100XB97</accession>
<dbReference type="EMBL" id="BCTB01000002">
    <property type="protein sequence ID" value="GAT13444.1"/>
    <property type="molecule type" value="Genomic_DNA"/>
</dbReference>
<reference evidence="3" key="2">
    <citation type="submission" date="2016-02" db="EMBL/GenBank/DDBJ databases">
        <title>Draft genome sequence of five rapidly growing Mycobacterium species.</title>
        <authorList>
            <person name="Katahira K."/>
            <person name="Gotou Y."/>
            <person name="Iida K."/>
            <person name="Ogura Y."/>
            <person name="Hayashi T."/>
        </authorList>
    </citation>
    <scope>NUCLEOTIDE SEQUENCE [LARGE SCALE GENOMIC DNA]</scope>
    <source>
        <strain evidence="3">JCM6362</strain>
    </source>
</reference>
<evidence type="ECO:0000313" key="2">
    <source>
        <dbReference type="EMBL" id="GAT13444.1"/>
    </source>
</evidence>
<organism evidence="2 3">
    <name type="scientific">Mycolicibacterium thermoresistibile</name>
    <name type="common">Mycobacterium thermoresistibile</name>
    <dbReference type="NCBI Taxonomy" id="1797"/>
    <lineage>
        <taxon>Bacteria</taxon>
        <taxon>Bacillati</taxon>
        <taxon>Actinomycetota</taxon>
        <taxon>Actinomycetes</taxon>
        <taxon>Mycobacteriales</taxon>
        <taxon>Mycobacteriaceae</taxon>
        <taxon>Mycolicibacterium</taxon>
    </lineage>
</organism>
<feature type="transmembrane region" description="Helical" evidence="1">
    <location>
        <begin position="75"/>
        <end position="97"/>
    </location>
</feature>
<sequence length="136" mass="13915">MAPLCPATGTRRVPERGYLALGTYMAGSAVVEARAPVFITRTRDTVRMPSRLRPLIAPIKALTSAGLLSVGRSAVVARLSATVLTVLFAAAVGAHLRVGDRSAAMWAAAVNAAVFAVAALAGPGSPARHRRGESAG</sequence>
<feature type="transmembrane region" description="Helical" evidence="1">
    <location>
        <begin position="103"/>
        <end position="121"/>
    </location>
</feature>
<evidence type="ECO:0000256" key="1">
    <source>
        <dbReference type="SAM" id="Phobius"/>
    </source>
</evidence>
<reference evidence="2 3" key="1">
    <citation type="journal article" date="2016" name="Genome Announc.">
        <title>Draft Genome Sequences of Five Rapidly Growing Mycobacterium Species, M. thermoresistibile, M. fortuitum subsp. acetamidolyticum, M. canariasense, M. brisbanense, and M. novocastrense.</title>
        <authorList>
            <person name="Katahira K."/>
            <person name="Ogura Y."/>
            <person name="Gotoh Y."/>
            <person name="Hayashi T."/>
        </authorList>
    </citation>
    <scope>NUCLEOTIDE SEQUENCE [LARGE SCALE GENOMIC DNA]</scope>
    <source>
        <strain evidence="2 3">JCM6362</strain>
    </source>
</reference>
<proteinExistence type="predicted"/>
<keyword evidence="1" id="KW-0812">Transmembrane</keyword>
<gene>
    <name evidence="2" type="ORF">RMCT_0415</name>
</gene>
<evidence type="ECO:0000313" key="3">
    <source>
        <dbReference type="Proteomes" id="UP000069654"/>
    </source>
</evidence>
<comment type="caution">
    <text evidence="2">The sequence shown here is derived from an EMBL/GenBank/DDBJ whole genome shotgun (WGS) entry which is preliminary data.</text>
</comment>
<protein>
    <recommendedName>
        <fullName evidence="4">DoxX family protein</fullName>
    </recommendedName>
</protein>
<keyword evidence="1" id="KW-1133">Transmembrane helix</keyword>
<keyword evidence="1" id="KW-0472">Membrane</keyword>
<dbReference type="Proteomes" id="UP000069654">
    <property type="component" value="Unassembled WGS sequence"/>
</dbReference>
<dbReference type="AlphaFoldDB" id="A0A100XB97"/>